<reference evidence="2" key="1">
    <citation type="submission" date="2022-11" db="EMBL/GenBank/DDBJ databases">
        <title>Genome Sequence of Cubamyces cubensis.</title>
        <authorList>
            <person name="Buettner E."/>
        </authorList>
    </citation>
    <scope>NUCLEOTIDE SEQUENCE</scope>
    <source>
        <strain evidence="2">MPL-01</strain>
    </source>
</reference>
<sequence length="312" mass="35725">MTVTQETTTQKTTKLSIPHTHAQGCAIAGILEQVAPEQPTQGRRIALILHGAMGQVIKHKDYLFQKRLAVKLPLDSFRFDFRGNHETPGTWHFGRFQDDVLDLEVVIDYLTKEYGYVIDMLVGHSRGSVVAVLWMCKHRDGLAKNVRRYVNVAGRYRMEKVYDDLEQNQMQLKSQGYVLRKAVVARKPFETKIYREDYDQFASVDTSIVWDQFPAHIDVLTLHGLKDAVVPPYDAFIYARIYGARSPGTHTLRYVEEADHNFTGMPEEVVEPILEWLSQQERGELKTGVWHTGVKDIYRGTKAQGRGQTSML</sequence>
<dbReference type="AlphaFoldDB" id="A0AAD7TIQ8"/>
<dbReference type="EMBL" id="JAPEVG010000460">
    <property type="protein sequence ID" value="KAJ8462519.1"/>
    <property type="molecule type" value="Genomic_DNA"/>
</dbReference>
<organism evidence="2 3">
    <name type="scientific">Trametes cubensis</name>
    <dbReference type="NCBI Taxonomy" id="1111947"/>
    <lineage>
        <taxon>Eukaryota</taxon>
        <taxon>Fungi</taxon>
        <taxon>Dikarya</taxon>
        <taxon>Basidiomycota</taxon>
        <taxon>Agaricomycotina</taxon>
        <taxon>Agaricomycetes</taxon>
        <taxon>Polyporales</taxon>
        <taxon>Polyporaceae</taxon>
        <taxon>Trametes</taxon>
    </lineage>
</organism>
<dbReference type="SUPFAM" id="SSF53474">
    <property type="entry name" value="alpha/beta-Hydrolases"/>
    <property type="match status" value="1"/>
</dbReference>
<dbReference type="Gene3D" id="3.40.50.1820">
    <property type="entry name" value="alpha/beta hydrolase"/>
    <property type="match status" value="1"/>
</dbReference>
<comment type="caution">
    <text evidence="2">The sequence shown here is derived from an EMBL/GenBank/DDBJ whole genome shotgun (WGS) entry which is preliminary data.</text>
</comment>
<dbReference type="PANTHER" id="PTHR42886">
    <property type="entry name" value="RE40534P-RELATED"/>
    <property type="match status" value="1"/>
</dbReference>
<accession>A0AAD7TIQ8</accession>
<keyword evidence="3" id="KW-1185">Reference proteome</keyword>
<gene>
    <name evidence="2" type="ORF">ONZ51_g10852</name>
</gene>
<dbReference type="PANTHER" id="PTHR42886:SF53">
    <property type="entry name" value="ALPHA_BETA-HYDROLASES SUPERFAMILY PROTEIN"/>
    <property type="match status" value="1"/>
</dbReference>
<dbReference type="Pfam" id="PF12146">
    <property type="entry name" value="Hydrolase_4"/>
    <property type="match status" value="1"/>
</dbReference>
<dbReference type="Proteomes" id="UP001215151">
    <property type="component" value="Unassembled WGS sequence"/>
</dbReference>
<dbReference type="InterPro" id="IPR029058">
    <property type="entry name" value="AB_hydrolase_fold"/>
</dbReference>
<evidence type="ECO:0000313" key="3">
    <source>
        <dbReference type="Proteomes" id="UP001215151"/>
    </source>
</evidence>
<dbReference type="InterPro" id="IPR022742">
    <property type="entry name" value="Hydrolase_4"/>
</dbReference>
<evidence type="ECO:0000259" key="1">
    <source>
        <dbReference type="Pfam" id="PF12146"/>
    </source>
</evidence>
<name>A0AAD7TIQ8_9APHY</name>
<proteinExistence type="predicted"/>
<evidence type="ECO:0000313" key="2">
    <source>
        <dbReference type="EMBL" id="KAJ8462519.1"/>
    </source>
</evidence>
<protein>
    <recommendedName>
        <fullName evidence="1">Serine aminopeptidase S33 domain-containing protein</fullName>
    </recommendedName>
</protein>
<feature type="domain" description="Serine aminopeptidase S33" evidence="1">
    <location>
        <begin position="73"/>
        <end position="153"/>
    </location>
</feature>